<feature type="region of interest" description="Disordered" evidence="1">
    <location>
        <begin position="47"/>
        <end position="73"/>
    </location>
</feature>
<dbReference type="EMBL" id="CP002684">
    <property type="protein sequence ID" value="ANM58605.1"/>
    <property type="molecule type" value="Genomic_DNA"/>
</dbReference>
<dbReference type="TAIR" id="AT1G07902"/>
<evidence type="ECO:0000313" key="4">
    <source>
        <dbReference type="Proteomes" id="UP000006548"/>
    </source>
</evidence>
<evidence type="ECO:0000256" key="1">
    <source>
        <dbReference type="SAM" id="MobiDB-lite"/>
    </source>
</evidence>
<protein>
    <submittedName>
        <fullName evidence="3">Uncharacterized protein</fullName>
    </submittedName>
</protein>
<dbReference type="InParanoid" id="A0A1P8APT0"/>
<dbReference type="GeneID" id="28716738"/>
<dbReference type="AlphaFoldDB" id="A0A1P8APT0"/>
<dbReference type="KEGG" id="ath:AT1G07902"/>
<dbReference type="Proteomes" id="UP000006548">
    <property type="component" value="Chromosome 1"/>
</dbReference>
<dbReference type="RefSeq" id="NP_001321028.1">
    <property type="nucleotide sequence ID" value="NM_001331740.1"/>
</dbReference>
<organism evidence="3 4">
    <name type="scientific">Arabidopsis thaliana</name>
    <name type="common">Mouse-ear cress</name>
    <dbReference type="NCBI Taxonomy" id="3702"/>
    <lineage>
        <taxon>Eukaryota</taxon>
        <taxon>Viridiplantae</taxon>
        <taxon>Streptophyta</taxon>
        <taxon>Embryophyta</taxon>
        <taxon>Tracheophyta</taxon>
        <taxon>Spermatophyta</taxon>
        <taxon>Magnoliopsida</taxon>
        <taxon>eudicotyledons</taxon>
        <taxon>Gunneridae</taxon>
        <taxon>Pentapetalae</taxon>
        <taxon>rosids</taxon>
        <taxon>malvids</taxon>
        <taxon>Brassicales</taxon>
        <taxon>Brassicaceae</taxon>
        <taxon>Camelineae</taxon>
        <taxon>Arabidopsis</taxon>
    </lineage>
</organism>
<sequence length="73" mass="8281">MNLRSKSSRIFYETRPTLQGPKKKRIVGGIGHYPSHRKAVGLNLHRSVLPNPPLRRSVRQTKPTRKVAGKVLN</sequence>
<accession>A0A1P8APT0</accession>
<keyword evidence="4" id="KW-1185">Reference proteome</keyword>
<name>A0A1P8APT0_ARATH</name>
<gene>
    <name evidence="2 3" type="ordered locus">At1g07902</name>
</gene>
<proteinExistence type="predicted"/>
<evidence type="ECO:0000313" key="2">
    <source>
        <dbReference type="Araport" id="AT1G07902"/>
    </source>
</evidence>
<reference evidence="3 4" key="1">
    <citation type="journal article" date="2000" name="Nature">
        <title>Sequence and analysis of chromosome 1 of the plant Arabidopsis thaliana.</title>
        <authorList>
            <person name="Theologis A."/>
            <person name="Ecker J.R."/>
            <person name="Palm C.J."/>
            <person name="Federspiel N.A."/>
            <person name="Kaul S."/>
            <person name="White O."/>
            <person name="Alonso J."/>
            <person name="Altafi H."/>
            <person name="Araujo R."/>
            <person name="Bowman C.L."/>
            <person name="Brooks S.Y."/>
            <person name="Buehler E."/>
            <person name="Chan A."/>
            <person name="Chao Q."/>
            <person name="Chen H."/>
            <person name="Cheuk R.F."/>
            <person name="Chin C.W."/>
            <person name="Chung M.K."/>
            <person name="Conn L."/>
            <person name="Conway A.B."/>
            <person name="Conway A.R."/>
            <person name="Creasy T.H."/>
            <person name="Dewar K."/>
            <person name="Dunn P."/>
            <person name="Etgu P."/>
            <person name="Feldblyum T.V."/>
            <person name="Feng J."/>
            <person name="Fong B."/>
            <person name="Fujii C.Y."/>
            <person name="Gill J.E."/>
            <person name="Goldsmith A.D."/>
            <person name="Haas B."/>
            <person name="Hansen N.F."/>
            <person name="Hughes B."/>
            <person name="Huizar L."/>
            <person name="Hunter J.L."/>
            <person name="Jenkins J."/>
            <person name="Johnson-Hopson C."/>
            <person name="Khan S."/>
            <person name="Khaykin E."/>
            <person name="Kim C.J."/>
            <person name="Koo H.L."/>
            <person name="Kremenetskaia I."/>
            <person name="Kurtz D.B."/>
            <person name="Kwan A."/>
            <person name="Lam B."/>
            <person name="Langin-Hooper S."/>
            <person name="Lee A."/>
            <person name="Lee J.M."/>
            <person name="Lenz C.A."/>
            <person name="Li J.H."/>
            <person name="Li Y."/>
            <person name="Lin X."/>
            <person name="Liu S.X."/>
            <person name="Liu Z.A."/>
            <person name="Luros J.S."/>
            <person name="Maiti R."/>
            <person name="Marziali A."/>
            <person name="Militscher J."/>
            <person name="Miranda M."/>
            <person name="Nguyen M."/>
            <person name="Nierman W.C."/>
            <person name="Osborne B.I."/>
            <person name="Pai G."/>
            <person name="Peterson J."/>
            <person name="Pham P.K."/>
            <person name="Rizzo M."/>
            <person name="Rooney T."/>
            <person name="Rowley D."/>
            <person name="Sakano H."/>
            <person name="Salzberg S.L."/>
            <person name="Schwartz J.R."/>
            <person name="Shinn P."/>
            <person name="Southwick A.M."/>
            <person name="Sun H."/>
            <person name="Tallon L.J."/>
            <person name="Tambunga G."/>
            <person name="Toriumi M.J."/>
            <person name="Town C.D."/>
            <person name="Utterback T."/>
            <person name="Van Aken S."/>
            <person name="Vaysberg M."/>
            <person name="Vysotskaia V.S."/>
            <person name="Walker M."/>
            <person name="Wu D."/>
            <person name="Yu G."/>
            <person name="Fraser C.M."/>
            <person name="Venter J.C."/>
            <person name="Davis R.W."/>
        </authorList>
    </citation>
    <scope>NUCLEOTIDE SEQUENCE [LARGE SCALE GENOMIC DNA]</scope>
    <source>
        <strain evidence="4">cv. Columbia</strain>
    </source>
</reference>
<feature type="compositionally biased region" description="Basic residues" evidence="1">
    <location>
        <begin position="56"/>
        <end position="73"/>
    </location>
</feature>
<dbReference type="Araport" id="AT1G07902"/>
<reference evidence="4" key="2">
    <citation type="journal article" date="2017" name="Plant J.">
        <title>Araport11: a complete reannotation of the Arabidopsis thaliana reference genome.</title>
        <authorList>
            <person name="Cheng C.Y."/>
            <person name="Krishnakumar V."/>
            <person name="Chan A.P."/>
            <person name="Thibaud-Nissen F."/>
            <person name="Schobel S."/>
            <person name="Town C.D."/>
        </authorList>
    </citation>
    <scope>GENOME REANNOTATION</scope>
    <source>
        <strain evidence="4">cv. Columbia</strain>
    </source>
</reference>
<evidence type="ECO:0000313" key="3">
    <source>
        <dbReference type="EMBL" id="ANM58605.1"/>
    </source>
</evidence>